<proteinExistence type="inferred from homology"/>
<organism evidence="10 11">
    <name type="scientific">Lentibacillus populi</name>
    <dbReference type="NCBI Taxonomy" id="1827502"/>
    <lineage>
        <taxon>Bacteria</taxon>
        <taxon>Bacillati</taxon>
        <taxon>Bacillota</taxon>
        <taxon>Bacilli</taxon>
        <taxon>Bacillales</taxon>
        <taxon>Bacillaceae</taxon>
        <taxon>Lentibacillus</taxon>
    </lineage>
</organism>
<dbReference type="AlphaFoldDB" id="A0A9W5U2A8"/>
<name>A0A9W5U2A8_9BACI</name>
<evidence type="ECO:0000256" key="5">
    <source>
        <dbReference type="ARBA" id="ARBA00022898"/>
    </source>
</evidence>
<dbReference type="GO" id="GO:0006567">
    <property type="term" value="P:L-threonine catabolic process"/>
    <property type="evidence" value="ECO:0007669"/>
    <property type="project" value="TreeGrafter"/>
</dbReference>
<dbReference type="SUPFAM" id="SSF53686">
    <property type="entry name" value="Tryptophan synthase beta subunit-like PLP-dependent enzymes"/>
    <property type="match status" value="1"/>
</dbReference>
<gene>
    <name evidence="10" type="primary">eutB</name>
    <name evidence="10" type="ORF">GCM10011409_44170</name>
</gene>
<evidence type="ECO:0000259" key="9">
    <source>
        <dbReference type="Pfam" id="PF00291"/>
    </source>
</evidence>
<dbReference type="InterPro" id="IPR036052">
    <property type="entry name" value="TrpB-like_PALP_sf"/>
</dbReference>
<reference evidence="10" key="2">
    <citation type="submission" date="2020-09" db="EMBL/GenBank/DDBJ databases">
        <authorList>
            <person name="Sun Q."/>
            <person name="Zhou Y."/>
        </authorList>
    </citation>
    <scope>NUCLEOTIDE SEQUENCE</scope>
    <source>
        <strain evidence="10">CGMCC 1.15454</strain>
    </source>
</reference>
<evidence type="ECO:0000256" key="6">
    <source>
        <dbReference type="ARBA" id="ARBA00023239"/>
    </source>
</evidence>
<dbReference type="Pfam" id="PF00291">
    <property type="entry name" value="PALP"/>
    <property type="match status" value="1"/>
</dbReference>
<evidence type="ECO:0000256" key="1">
    <source>
        <dbReference type="ARBA" id="ARBA00001274"/>
    </source>
</evidence>
<dbReference type="EMBL" id="BMJD01000071">
    <property type="protein sequence ID" value="GGB62154.1"/>
    <property type="molecule type" value="Genomic_DNA"/>
</dbReference>
<evidence type="ECO:0000256" key="8">
    <source>
        <dbReference type="ARBA" id="ARBA00031427"/>
    </source>
</evidence>
<dbReference type="GO" id="GO:0030170">
    <property type="term" value="F:pyridoxal phosphate binding"/>
    <property type="evidence" value="ECO:0007669"/>
    <property type="project" value="InterPro"/>
</dbReference>
<protein>
    <recommendedName>
        <fullName evidence="4">threonine ammonia-lyase</fullName>
        <ecNumber evidence="4">4.3.1.19</ecNumber>
    </recommendedName>
    <alternativeName>
        <fullName evidence="8">Threonine deaminase</fullName>
    </alternativeName>
</protein>
<evidence type="ECO:0000256" key="2">
    <source>
        <dbReference type="ARBA" id="ARBA00001933"/>
    </source>
</evidence>
<keyword evidence="5" id="KW-0663">Pyridoxal phosphate</keyword>
<comment type="function">
    <text evidence="7">Catalyzes the anaerobic formation of alpha-ketobutyrate and ammonia from threonine in a two-step reaction. The first step involved a dehydration of threonine and a production of enamine intermediates (aminocrotonate), which tautomerizes to its imine form (iminobutyrate). Both intermediates are unstable and short-lived. The second step is the nonenzymatic hydrolysis of the enamine/imine intermediates to form 2-ketobutyrate and free ammonia. In the low water environment of the cell, the second step is accelerated by RidA.</text>
</comment>
<dbReference type="FunFam" id="3.40.50.1100:FF:000005">
    <property type="entry name" value="Threonine dehydratase catabolic"/>
    <property type="match status" value="1"/>
</dbReference>
<dbReference type="Proteomes" id="UP000621492">
    <property type="component" value="Unassembled WGS sequence"/>
</dbReference>
<dbReference type="PANTHER" id="PTHR48078:SF6">
    <property type="entry name" value="L-THREONINE DEHYDRATASE CATABOLIC TDCB"/>
    <property type="match status" value="1"/>
</dbReference>
<dbReference type="InterPro" id="IPR050147">
    <property type="entry name" value="Ser/Thr_Dehydratase"/>
</dbReference>
<evidence type="ECO:0000256" key="4">
    <source>
        <dbReference type="ARBA" id="ARBA00012096"/>
    </source>
</evidence>
<evidence type="ECO:0000256" key="7">
    <source>
        <dbReference type="ARBA" id="ARBA00025527"/>
    </source>
</evidence>
<dbReference type="CDD" id="cd01562">
    <property type="entry name" value="Thr-dehyd"/>
    <property type="match status" value="1"/>
</dbReference>
<dbReference type="EC" id="4.3.1.19" evidence="4"/>
<dbReference type="Gene3D" id="3.40.50.1100">
    <property type="match status" value="2"/>
</dbReference>
<dbReference type="InterPro" id="IPR000634">
    <property type="entry name" value="Ser/Thr_deHydtase_PyrdxlP-BS"/>
</dbReference>
<keyword evidence="11" id="KW-1185">Reference proteome</keyword>
<comment type="similarity">
    <text evidence="3">Belongs to the serine/threonine dehydratase family.</text>
</comment>
<dbReference type="InterPro" id="IPR001926">
    <property type="entry name" value="TrpB-like_PALP"/>
</dbReference>
<dbReference type="GO" id="GO:0003941">
    <property type="term" value="F:L-serine ammonia-lyase activity"/>
    <property type="evidence" value="ECO:0007669"/>
    <property type="project" value="TreeGrafter"/>
</dbReference>
<evidence type="ECO:0000313" key="10">
    <source>
        <dbReference type="EMBL" id="GGB62154.1"/>
    </source>
</evidence>
<evidence type="ECO:0000256" key="3">
    <source>
        <dbReference type="ARBA" id="ARBA00010869"/>
    </source>
</evidence>
<dbReference type="GO" id="GO:0006565">
    <property type="term" value="P:L-serine catabolic process"/>
    <property type="evidence" value="ECO:0007669"/>
    <property type="project" value="TreeGrafter"/>
</dbReference>
<comment type="catalytic activity">
    <reaction evidence="1">
        <text>L-threonine = 2-oxobutanoate + NH4(+)</text>
        <dbReference type="Rhea" id="RHEA:22108"/>
        <dbReference type="ChEBI" id="CHEBI:16763"/>
        <dbReference type="ChEBI" id="CHEBI:28938"/>
        <dbReference type="ChEBI" id="CHEBI:57926"/>
        <dbReference type="EC" id="4.3.1.19"/>
    </reaction>
</comment>
<dbReference type="RefSeq" id="WP_088052824.1">
    <property type="nucleotide sequence ID" value="NZ_BMJD01000071.1"/>
</dbReference>
<comment type="cofactor">
    <cofactor evidence="2">
        <name>pyridoxal 5'-phosphate</name>
        <dbReference type="ChEBI" id="CHEBI:597326"/>
    </cofactor>
</comment>
<feature type="domain" description="Tryptophan synthase beta chain-like PALP" evidence="9">
    <location>
        <begin position="23"/>
        <end position="308"/>
    </location>
</feature>
<keyword evidence="6" id="KW-0456">Lyase</keyword>
<dbReference type="GO" id="GO:0004794">
    <property type="term" value="F:threonine deaminase activity"/>
    <property type="evidence" value="ECO:0007669"/>
    <property type="project" value="UniProtKB-EC"/>
</dbReference>
<comment type="caution">
    <text evidence="10">The sequence shown here is derived from an EMBL/GenBank/DDBJ whole genome shotgun (WGS) entry which is preliminary data.</text>
</comment>
<dbReference type="GO" id="GO:0009097">
    <property type="term" value="P:isoleucine biosynthetic process"/>
    <property type="evidence" value="ECO:0007669"/>
    <property type="project" value="TreeGrafter"/>
</dbReference>
<reference evidence="10" key="1">
    <citation type="journal article" date="2014" name="Int. J. Syst. Evol. Microbiol.">
        <title>Complete genome sequence of Corynebacterium casei LMG S-19264T (=DSM 44701T), isolated from a smear-ripened cheese.</title>
        <authorList>
            <consortium name="US DOE Joint Genome Institute (JGI-PGF)"/>
            <person name="Walter F."/>
            <person name="Albersmeier A."/>
            <person name="Kalinowski J."/>
            <person name="Ruckert C."/>
        </authorList>
    </citation>
    <scope>NUCLEOTIDE SEQUENCE</scope>
    <source>
        <strain evidence="10">CGMCC 1.15454</strain>
    </source>
</reference>
<evidence type="ECO:0000313" key="11">
    <source>
        <dbReference type="Proteomes" id="UP000621492"/>
    </source>
</evidence>
<sequence length="332" mass="35713">MPEKPVTLRDIWQARKRITSISEKTPLIYSPGLSEIAGTSVHLKLENLNVGGSFKIRGAANKILHLTEEERKCGVTTFSTGNFGMSVAYIARKLDIHATICISNRVPKAKVETLKRSGAHIEIYGDAQDDAEKRSYQLEQEKGLTVIHPFDDPDVIAGQGTIGLELLDELPEIDTVIGGLSGGGLHSGLGIALKSTDPEIQVIGLSTAKGAAMYESIKQGKPVSIQENNTLADSLLGGIGINNRYTFNMVQQYVDQIVLLTEEEFAQGIGFMLSKHRMVIEGAAASGIGAILNHQIPLGSHVVVIISGNSVDMPVILDVAERYTCNKGEGLL</sequence>
<dbReference type="PANTHER" id="PTHR48078">
    <property type="entry name" value="THREONINE DEHYDRATASE, MITOCHONDRIAL-RELATED"/>
    <property type="match status" value="1"/>
</dbReference>
<dbReference type="PROSITE" id="PS00165">
    <property type="entry name" value="DEHYDRATASE_SER_THR"/>
    <property type="match status" value="1"/>
</dbReference>
<accession>A0A9W5U2A8</accession>